<evidence type="ECO:0000313" key="2">
    <source>
        <dbReference type="EMBL" id="MBA1157035.1"/>
    </source>
</evidence>
<organism evidence="2 3">
    <name type="scientific">Microvirga mediterraneensis</name>
    <dbReference type="NCBI Taxonomy" id="2754695"/>
    <lineage>
        <taxon>Bacteria</taxon>
        <taxon>Pseudomonadati</taxon>
        <taxon>Pseudomonadota</taxon>
        <taxon>Alphaproteobacteria</taxon>
        <taxon>Hyphomicrobiales</taxon>
        <taxon>Methylobacteriaceae</taxon>
        <taxon>Microvirga</taxon>
    </lineage>
</organism>
<dbReference type="EMBL" id="JACDXJ010000001">
    <property type="protein sequence ID" value="MBA1157035.1"/>
    <property type="molecule type" value="Genomic_DNA"/>
</dbReference>
<feature type="region of interest" description="Disordered" evidence="1">
    <location>
        <begin position="59"/>
        <end position="89"/>
    </location>
</feature>
<proteinExistence type="predicted"/>
<accession>A0A838BPT8</accession>
<comment type="caution">
    <text evidence="2">The sequence shown here is derived from an EMBL/GenBank/DDBJ whole genome shotgun (WGS) entry which is preliminary data.</text>
</comment>
<dbReference type="RefSeq" id="WP_181052554.1">
    <property type="nucleotide sequence ID" value="NZ_JACDXJ010000001.1"/>
</dbReference>
<name>A0A838BPT8_9HYPH</name>
<gene>
    <name evidence="2" type="ORF">H0S73_12945</name>
</gene>
<protein>
    <submittedName>
        <fullName evidence="2">Uncharacterized protein</fullName>
    </submittedName>
</protein>
<dbReference type="Proteomes" id="UP000572984">
    <property type="component" value="Unassembled WGS sequence"/>
</dbReference>
<dbReference type="AlphaFoldDB" id="A0A838BPT8"/>
<evidence type="ECO:0000313" key="3">
    <source>
        <dbReference type="Proteomes" id="UP000572984"/>
    </source>
</evidence>
<evidence type="ECO:0000256" key="1">
    <source>
        <dbReference type="SAM" id="MobiDB-lite"/>
    </source>
</evidence>
<sequence length="89" mass="9187">MGSRPGSRPRPVFSARTIEAERAARRGFFCIVVGGGPAALLPPGNGRDGAGVERIAGRTMAGARTRDRRPSSPAAECQAALPSLPAFAE</sequence>
<reference evidence="2 3" key="1">
    <citation type="submission" date="2020-07" db="EMBL/GenBank/DDBJ databases">
        <title>Draft genome and description of Microvirga mediterraneensis Marseille-Q2068 sp. nov.</title>
        <authorList>
            <person name="Boxberger M."/>
        </authorList>
    </citation>
    <scope>NUCLEOTIDE SEQUENCE [LARGE SCALE GENOMIC DNA]</scope>
    <source>
        <strain evidence="2 3">Marseille-Q2068</strain>
    </source>
</reference>
<keyword evidence="3" id="KW-1185">Reference proteome</keyword>